<evidence type="ECO:0000313" key="1">
    <source>
        <dbReference type="EMBL" id="GGI04776.1"/>
    </source>
</evidence>
<dbReference type="EMBL" id="BMDG01000001">
    <property type="protein sequence ID" value="GGI04776.1"/>
    <property type="molecule type" value="Genomic_DNA"/>
</dbReference>
<organism evidence="1 2">
    <name type="scientific">Isoptericola cucumis</name>
    <dbReference type="NCBI Taxonomy" id="1776856"/>
    <lineage>
        <taxon>Bacteria</taxon>
        <taxon>Bacillati</taxon>
        <taxon>Actinomycetota</taxon>
        <taxon>Actinomycetes</taxon>
        <taxon>Micrococcales</taxon>
        <taxon>Promicromonosporaceae</taxon>
        <taxon>Isoptericola</taxon>
    </lineage>
</organism>
<comment type="caution">
    <text evidence="1">The sequence shown here is derived from an EMBL/GenBank/DDBJ whole genome shotgun (WGS) entry which is preliminary data.</text>
</comment>
<keyword evidence="2" id="KW-1185">Reference proteome</keyword>
<name>A0ABQ2B488_9MICO</name>
<sequence>MEILRAFSPDAFAYGLASWSWLGVQDKTPRFTTAFGDVFLETLEGWWFLDTLEGSLELRWLTAVEMYAELDSEDGRADLLLEDLCLEAAERGITPAPDEVLTLSPHPAVGGRLHVDHVGPLRLELALRLTGDMHLALRRQAGGVPENLLLGHAQAPAHSSWW</sequence>
<evidence type="ECO:0000313" key="2">
    <source>
        <dbReference type="Proteomes" id="UP000632535"/>
    </source>
</evidence>
<reference evidence="2" key="1">
    <citation type="journal article" date="2019" name="Int. J. Syst. Evol. Microbiol.">
        <title>The Global Catalogue of Microorganisms (GCM) 10K type strain sequencing project: providing services to taxonomists for standard genome sequencing and annotation.</title>
        <authorList>
            <consortium name="The Broad Institute Genomics Platform"/>
            <consortium name="The Broad Institute Genome Sequencing Center for Infectious Disease"/>
            <person name="Wu L."/>
            <person name="Ma J."/>
        </authorList>
    </citation>
    <scope>NUCLEOTIDE SEQUENCE [LARGE SCALE GENOMIC DNA]</scope>
    <source>
        <strain evidence="2">CCM 8653</strain>
    </source>
</reference>
<dbReference type="RefSeq" id="WP_188521857.1">
    <property type="nucleotide sequence ID" value="NZ_BMDG01000001.1"/>
</dbReference>
<dbReference type="Proteomes" id="UP000632535">
    <property type="component" value="Unassembled WGS sequence"/>
</dbReference>
<protein>
    <recommendedName>
        <fullName evidence="3">T6SS immunity protein Tdi1 C-terminal domain-containing protein</fullName>
    </recommendedName>
</protein>
<proteinExistence type="predicted"/>
<gene>
    <name evidence="1" type="ORF">GCM10007368_02850</name>
</gene>
<evidence type="ECO:0008006" key="3">
    <source>
        <dbReference type="Google" id="ProtNLM"/>
    </source>
</evidence>
<accession>A0ABQ2B488</accession>